<keyword evidence="1" id="KW-1133">Transmembrane helix</keyword>
<organism evidence="2 3">
    <name type="scientific">Tuber borchii</name>
    <name type="common">White truffle</name>
    <dbReference type="NCBI Taxonomy" id="42251"/>
    <lineage>
        <taxon>Eukaryota</taxon>
        <taxon>Fungi</taxon>
        <taxon>Dikarya</taxon>
        <taxon>Ascomycota</taxon>
        <taxon>Pezizomycotina</taxon>
        <taxon>Pezizomycetes</taxon>
        <taxon>Pezizales</taxon>
        <taxon>Tuberaceae</taxon>
        <taxon>Tuber</taxon>
    </lineage>
</organism>
<name>A0A2T7A6X7_TUBBO</name>
<gene>
    <name evidence="2" type="ORF">B9Z19DRAFT_1189607</name>
</gene>
<evidence type="ECO:0000313" key="2">
    <source>
        <dbReference type="EMBL" id="PUU83489.1"/>
    </source>
</evidence>
<keyword evidence="1" id="KW-0812">Transmembrane</keyword>
<comment type="caution">
    <text evidence="2">The sequence shown here is derived from an EMBL/GenBank/DDBJ whole genome shotgun (WGS) entry which is preliminary data.</text>
</comment>
<keyword evidence="1" id="KW-0472">Membrane</keyword>
<dbReference type="OrthoDB" id="2959714at2759"/>
<keyword evidence="3" id="KW-1185">Reference proteome</keyword>
<evidence type="ECO:0000256" key="1">
    <source>
        <dbReference type="SAM" id="Phobius"/>
    </source>
</evidence>
<proteinExistence type="predicted"/>
<sequence length="122" mass="13102">MAGYYALWWMGVPVSLGCACMTYLSYGGPPGANLTGDIYIPALVQTDERLEVDESKIPGLNCDGDSYRLVVDTEKIQVPHIVNRNSALVESEFHPEAQTAVSGPILGLFLLLTKTSNSPGAN</sequence>
<dbReference type="EMBL" id="NESQ01000011">
    <property type="protein sequence ID" value="PUU83489.1"/>
    <property type="molecule type" value="Genomic_DNA"/>
</dbReference>
<protein>
    <submittedName>
        <fullName evidence="2">Uncharacterized protein</fullName>
    </submittedName>
</protein>
<accession>A0A2T7A6X7</accession>
<feature type="transmembrane region" description="Helical" evidence="1">
    <location>
        <begin position="6"/>
        <end position="26"/>
    </location>
</feature>
<evidence type="ECO:0000313" key="3">
    <source>
        <dbReference type="Proteomes" id="UP000244722"/>
    </source>
</evidence>
<reference evidence="2 3" key="1">
    <citation type="submission" date="2017-04" db="EMBL/GenBank/DDBJ databases">
        <title>Draft genome sequence of Tuber borchii Vittad., a whitish edible truffle.</title>
        <authorList>
            <consortium name="DOE Joint Genome Institute"/>
            <person name="Murat C."/>
            <person name="Kuo A."/>
            <person name="Barry K.W."/>
            <person name="Clum A."/>
            <person name="Dockter R.B."/>
            <person name="Fauchery L."/>
            <person name="Iotti M."/>
            <person name="Kohler A."/>
            <person name="Labutti K."/>
            <person name="Lindquist E.A."/>
            <person name="Lipzen A."/>
            <person name="Ohm R.A."/>
            <person name="Wang M."/>
            <person name="Grigoriev I.V."/>
            <person name="Zambonelli A."/>
            <person name="Martin F.M."/>
        </authorList>
    </citation>
    <scope>NUCLEOTIDE SEQUENCE [LARGE SCALE GENOMIC DNA]</scope>
    <source>
        <strain evidence="2 3">Tbo3840</strain>
    </source>
</reference>
<dbReference type="AlphaFoldDB" id="A0A2T7A6X7"/>
<dbReference type="Proteomes" id="UP000244722">
    <property type="component" value="Unassembled WGS sequence"/>
</dbReference>